<feature type="transmembrane region" description="Helical" evidence="8">
    <location>
        <begin position="190"/>
        <end position="214"/>
    </location>
</feature>
<comment type="similarity">
    <text evidence="2 8">Belongs to the binding-protein-dependent transport system permease family. CysTW subfamily.</text>
</comment>
<comment type="subcellular location">
    <subcellularLocation>
        <location evidence="1 8">Cell membrane</location>
        <topology evidence="1 8">Multi-pass membrane protein</topology>
    </subcellularLocation>
</comment>
<dbReference type="Gene3D" id="1.10.3720.10">
    <property type="entry name" value="MetI-like"/>
    <property type="match status" value="1"/>
</dbReference>
<dbReference type="GO" id="GO:0035435">
    <property type="term" value="P:phosphate ion transmembrane transport"/>
    <property type="evidence" value="ECO:0007669"/>
    <property type="project" value="InterPro"/>
</dbReference>
<dbReference type="InterPro" id="IPR005672">
    <property type="entry name" value="Phosphate_PstA"/>
</dbReference>
<evidence type="ECO:0000313" key="11">
    <source>
        <dbReference type="Proteomes" id="UP000276770"/>
    </source>
</evidence>
<evidence type="ECO:0000256" key="6">
    <source>
        <dbReference type="ARBA" id="ARBA00022989"/>
    </source>
</evidence>
<evidence type="ECO:0000256" key="1">
    <source>
        <dbReference type="ARBA" id="ARBA00004651"/>
    </source>
</evidence>
<name>A0A3L7K7E3_9BACI</name>
<accession>A0A3L7K7E3</accession>
<dbReference type="PANTHER" id="PTHR43470">
    <property type="entry name" value="PHOSPHATE TRANSPORT SYSTEM PERMEASE PROTEIN PSTA-RELATED"/>
    <property type="match status" value="1"/>
</dbReference>
<dbReference type="GO" id="GO:0005886">
    <property type="term" value="C:plasma membrane"/>
    <property type="evidence" value="ECO:0007669"/>
    <property type="project" value="UniProtKB-SubCell"/>
</dbReference>
<feature type="transmembrane region" description="Helical" evidence="8">
    <location>
        <begin position="66"/>
        <end position="87"/>
    </location>
</feature>
<dbReference type="Pfam" id="PF00528">
    <property type="entry name" value="BPD_transp_1"/>
    <property type="match status" value="1"/>
</dbReference>
<evidence type="ECO:0000313" key="10">
    <source>
        <dbReference type="EMBL" id="RLQ98219.1"/>
    </source>
</evidence>
<dbReference type="RefSeq" id="WP_121678908.1">
    <property type="nucleotide sequence ID" value="NZ_RCVZ01000001.1"/>
</dbReference>
<evidence type="ECO:0000259" key="9">
    <source>
        <dbReference type="PROSITE" id="PS50928"/>
    </source>
</evidence>
<sequence>MNSKVADRIATSVFGLIAVIIVGVLISLFAYILINGVSHISLKFLTSPSSSFREGGGIRDQLFNSIYILVITMIITVPLGLGGGIYMAEYAKPGKVTDAIRSCVEVLASLPSIVIGMFGLLMFVNLTGWGYTIIGGALALTVFNLPVMVRVSEDAIRNLPRELKEASLALGITHWHTIKTVLLPSAFPSILTGAILAAGRVFGEAAALLFTAGLSTPRLNYMDWNPFSHTSPLNVFRPAETLAVHIWSVNTSGLIPDAKEISAGASAVLIIAVLVFNLSARWIGSLIHKKLTANSK</sequence>
<dbReference type="EMBL" id="RCVZ01000001">
    <property type="protein sequence ID" value="RLQ98219.1"/>
    <property type="molecule type" value="Genomic_DNA"/>
</dbReference>
<dbReference type="GO" id="GO:0005315">
    <property type="term" value="F:phosphate transmembrane transporter activity"/>
    <property type="evidence" value="ECO:0007669"/>
    <property type="project" value="InterPro"/>
</dbReference>
<reference evidence="10 11" key="1">
    <citation type="submission" date="2018-10" db="EMBL/GenBank/DDBJ databases">
        <title>Falsibacillus sp. genome draft.</title>
        <authorList>
            <person name="Shi S."/>
        </authorList>
    </citation>
    <scope>NUCLEOTIDE SEQUENCE [LARGE SCALE GENOMIC DNA]</scope>
    <source>
        <strain evidence="10 11">GY 10110</strain>
    </source>
</reference>
<evidence type="ECO:0000256" key="3">
    <source>
        <dbReference type="ARBA" id="ARBA00022448"/>
    </source>
</evidence>
<evidence type="ECO:0000256" key="2">
    <source>
        <dbReference type="ARBA" id="ARBA00007069"/>
    </source>
</evidence>
<dbReference type="AlphaFoldDB" id="A0A3L7K7E3"/>
<organism evidence="10 11">
    <name type="scientific">Falsibacillus albus</name>
    <dbReference type="NCBI Taxonomy" id="2478915"/>
    <lineage>
        <taxon>Bacteria</taxon>
        <taxon>Bacillati</taxon>
        <taxon>Bacillota</taxon>
        <taxon>Bacilli</taxon>
        <taxon>Bacillales</taxon>
        <taxon>Bacillaceae</taxon>
        <taxon>Falsibacillus</taxon>
    </lineage>
</organism>
<protein>
    <recommendedName>
        <fullName evidence="8">Phosphate transport system permease protein PstA</fullName>
    </recommendedName>
</protein>
<feature type="domain" description="ABC transmembrane type-1" evidence="9">
    <location>
        <begin position="62"/>
        <end position="280"/>
    </location>
</feature>
<keyword evidence="6 8" id="KW-1133">Transmembrane helix</keyword>
<comment type="caution">
    <text evidence="10">The sequence shown here is derived from an EMBL/GenBank/DDBJ whole genome shotgun (WGS) entry which is preliminary data.</text>
</comment>
<gene>
    <name evidence="10" type="primary">pstA</name>
    <name evidence="10" type="ORF">D9X91_02195</name>
</gene>
<dbReference type="InterPro" id="IPR035906">
    <property type="entry name" value="MetI-like_sf"/>
</dbReference>
<feature type="transmembrane region" description="Helical" evidence="8">
    <location>
        <begin position="99"/>
        <end position="123"/>
    </location>
</feature>
<keyword evidence="3" id="KW-0813">Transport</keyword>
<dbReference type="CDD" id="cd06261">
    <property type="entry name" value="TM_PBP2"/>
    <property type="match status" value="1"/>
</dbReference>
<evidence type="ECO:0000256" key="7">
    <source>
        <dbReference type="ARBA" id="ARBA00023136"/>
    </source>
</evidence>
<keyword evidence="7 8" id="KW-0472">Membrane</keyword>
<dbReference type="OrthoDB" id="9807065at2"/>
<dbReference type="Proteomes" id="UP000276770">
    <property type="component" value="Unassembled WGS sequence"/>
</dbReference>
<keyword evidence="5 8" id="KW-0812">Transmembrane</keyword>
<feature type="transmembrane region" description="Helical" evidence="8">
    <location>
        <begin position="261"/>
        <end position="280"/>
    </location>
</feature>
<dbReference type="PANTHER" id="PTHR43470:SF4">
    <property type="entry name" value="ABC TRANSPORTER PERMEASE PROTEIN YQGI-RELATED"/>
    <property type="match status" value="1"/>
</dbReference>
<keyword evidence="11" id="KW-1185">Reference proteome</keyword>
<evidence type="ECO:0000256" key="8">
    <source>
        <dbReference type="RuleBase" id="RU363043"/>
    </source>
</evidence>
<feature type="transmembrane region" description="Helical" evidence="8">
    <location>
        <begin position="129"/>
        <end position="149"/>
    </location>
</feature>
<dbReference type="SUPFAM" id="SSF161098">
    <property type="entry name" value="MetI-like"/>
    <property type="match status" value="1"/>
</dbReference>
<dbReference type="PROSITE" id="PS50928">
    <property type="entry name" value="ABC_TM1"/>
    <property type="match status" value="1"/>
</dbReference>
<evidence type="ECO:0000256" key="4">
    <source>
        <dbReference type="ARBA" id="ARBA00022475"/>
    </source>
</evidence>
<proteinExistence type="inferred from homology"/>
<feature type="transmembrane region" description="Helical" evidence="8">
    <location>
        <begin position="12"/>
        <end position="34"/>
    </location>
</feature>
<evidence type="ECO:0000256" key="5">
    <source>
        <dbReference type="ARBA" id="ARBA00022692"/>
    </source>
</evidence>
<keyword evidence="4 8" id="KW-1003">Cell membrane</keyword>
<dbReference type="NCBIfam" id="TIGR00974">
    <property type="entry name" value="3a0107s02c"/>
    <property type="match status" value="1"/>
</dbReference>
<dbReference type="InterPro" id="IPR000515">
    <property type="entry name" value="MetI-like"/>
</dbReference>